<accession>A0ACA9RVU1</accession>
<sequence>KKTKMRKITLIGSSEILNDNLPNEHLKKIFLYYSSLRYIVFENFIKLEELIIADCYDFDIKTVS</sequence>
<keyword evidence="2" id="KW-1185">Reference proteome</keyword>
<feature type="non-terminal residue" evidence="1">
    <location>
        <position position="64"/>
    </location>
</feature>
<proteinExistence type="predicted"/>
<gene>
    <name evidence="1" type="ORF">RPERSI_LOCUS23691</name>
</gene>
<dbReference type="Proteomes" id="UP000789920">
    <property type="component" value="Unassembled WGS sequence"/>
</dbReference>
<feature type="non-terminal residue" evidence="1">
    <location>
        <position position="1"/>
    </location>
</feature>
<name>A0ACA9RVU1_9GLOM</name>
<organism evidence="1 2">
    <name type="scientific">Racocetra persica</name>
    <dbReference type="NCBI Taxonomy" id="160502"/>
    <lineage>
        <taxon>Eukaryota</taxon>
        <taxon>Fungi</taxon>
        <taxon>Fungi incertae sedis</taxon>
        <taxon>Mucoromycota</taxon>
        <taxon>Glomeromycotina</taxon>
        <taxon>Glomeromycetes</taxon>
        <taxon>Diversisporales</taxon>
        <taxon>Gigasporaceae</taxon>
        <taxon>Racocetra</taxon>
    </lineage>
</organism>
<comment type="caution">
    <text evidence="1">The sequence shown here is derived from an EMBL/GenBank/DDBJ whole genome shotgun (WGS) entry which is preliminary data.</text>
</comment>
<protein>
    <submittedName>
        <fullName evidence="1">7661_t:CDS:1</fullName>
    </submittedName>
</protein>
<evidence type="ECO:0000313" key="1">
    <source>
        <dbReference type="EMBL" id="CAG8813121.1"/>
    </source>
</evidence>
<dbReference type="EMBL" id="CAJVQC010074545">
    <property type="protein sequence ID" value="CAG8813121.1"/>
    <property type="molecule type" value="Genomic_DNA"/>
</dbReference>
<reference evidence="1" key="1">
    <citation type="submission" date="2021-06" db="EMBL/GenBank/DDBJ databases">
        <authorList>
            <person name="Kallberg Y."/>
            <person name="Tangrot J."/>
            <person name="Rosling A."/>
        </authorList>
    </citation>
    <scope>NUCLEOTIDE SEQUENCE</scope>
    <source>
        <strain evidence="1">MA461A</strain>
    </source>
</reference>
<evidence type="ECO:0000313" key="2">
    <source>
        <dbReference type="Proteomes" id="UP000789920"/>
    </source>
</evidence>